<keyword evidence="3" id="KW-1185">Reference proteome</keyword>
<evidence type="ECO:0000313" key="2">
    <source>
        <dbReference type="EMBL" id="KAK7071380.1"/>
    </source>
</evidence>
<reference evidence="2 3" key="1">
    <citation type="submission" date="2023-11" db="EMBL/GenBank/DDBJ databases">
        <title>Halocaridina rubra genome assembly.</title>
        <authorList>
            <person name="Smith C."/>
        </authorList>
    </citation>
    <scope>NUCLEOTIDE SEQUENCE [LARGE SCALE GENOMIC DNA]</scope>
    <source>
        <strain evidence="2">EP-1</strain>
        <tissue evidence="2">Whole</tissue>
    </source>
</reference>
<feature type="compositionally biased region" description="Basic and acidic residues" evidence="1">
    <location>
        <begin position="10"/>
        <end position="20"/>
    </location>
</feature>
<organism evidence="2 3">
    <name type="scientific">Halocaridina rubra</name>
    <name type="common">Hawaiian red shrimp</name>
    <dbReference type="NCBI Taxonomy" id="373956"/>
    <lineage>
        <taxon>Eukaryota</taxon>
        <taxon>Metazoa</taxon>
        <taxon>Ecdysozoa</taxon>
        <taxon>Arthropoda</taxon>
        <taxon>Crustacea</taxon>
        <taxon>Multicrustacea</taxon>
        <taxon>Malacostraca</taxon>
        <taxon>Eumalacostraca</taxon>
        <taxon>Eucarida</taxon>
        <taxon>Decapoda</taxon>
        <taxon>Pleocyemata</taxon>
        <taxon>Caridea</taxon>
        <taxon>Atyoidea</taxon>
        <taxon>Atyidae</taxon>
        <taxon>Halocaridina</taxon>
    </lineage>
</organism>
<comment type="caution">
    <text evidence="2">The sequence shown here is derived from an EMBL/GenBank/DDBJ whole genome shotgun (WGS) entry which is preliminary data.</text>
</comment>
<protein>
    <submittedName>
        <fullName evidence="2">Uncharacterized protein</fullName>
    </submittedName>
</protein>
<evidence type="ECO:0000313" key="3">
    <source>
        <dbReference type="Proteomes" id="UP001381693"/>
    </source>
</evidence>
<gene>
    <name evidence="2" type="ORF">SK128_023027</name>
</gene>
<feature type="non-terminal residue" evidence="2">
    <location>
        <position position="53"/>
    </location>
</feature>
<feature type="compositionally biased region" description="Basic and acidic residues" evidence="1">
    <location>
        <begin position="40"/>
        <end position="53"/>
    </location>
</feature>
<dbReference type="Proteomes" id="UP001381693">
    <property type="component" value="Unassembled WGS sequence"/>
</dbReference>
<dbReference type="AlphaFoldDB" id="A0AAN9A3R4"/>
<feature type="non-terminal residue" evidence="2">
    <location>
        <position position="1"/>
    </location>
</feature>
<feature type="region of interest" description="Disordered" evidence="1">
    <location>
        <begin position="1"/>
        <end position="53"/>
    </location>
</feature>
<sequence>IQQSKHQKTKGQEKNINNKKEKMRRRTISILQGIMSRPYRPKDKRVSPTKELS</sequence>
<name>A0AAN9A3R4_HALRR</name>
<dbReference type="EMBL" id="JAXCGZ010014838">
    <property type="protein sequence ID" value="KAK7071380.1"/>
    <property type="molecule type" value="Genomic_DNA"/>
</dbReference>
<accession>A0AAN9A3R4</accession>
<proteinExistence type="predicted"/>
<evidence type="ECO:0000256" key="1">
    <source>
        <dbReference type="SAM" id="MobiDB-lite"/>
    </source>
</evidence>